<dbReference type="STRING" id="6832.A0A553P788"/>
<evidence type="ECO:0000313" key="11">
    <source>
        <dbReference type="EMBL" id="TRY73548.1"/>
    </source>
</evidence>
<evidence type="ECO:0000256" key="4">
    <source>
        <dbReference type="ARBA" id="ARBA00022801"/>
    </source>
</evidence>
<evidence type="ECO:0000256" key="7">
    <source>
        <dbReference type="PIRNR" id="PIRNR009376"/>
    </source>
</evidence>
<organism evidence="11 12">
    <name type="scientific">Tigriopus californicus</name>
    <name type="common">Marine copepod</name>
    <dbReference type="NCBI Taxonomy" id="6832"/>
    <lineage>
        <taxon>Eukaryota</taxon>
        <taxon>Metazoa</taxon>
        <taxon>Ecdysozoa</taxon>
        <taxon>Arthropoda</taxon>
        <taxon>Crustacea</taxon>
        <taxon>Multicrustacea</taxon>
        <taxon>Hexanauplia</taxon>
        <taxon>Copepoda</taxon>
        <taxon>Harpacticoida</taxon>
        <taxon>Harpacticidae</taxon>
        <taxon>Tigriopus</taxon>
    </lineage>
</organism>
<dbReference type="Pfam" id="PF00787">
    <property type="entry name" value="PX"/>
    <property type="match status" value="1"/>
</dbReference>
<sequence length="1154" mass="131385">MEESYKLDERANSDLAAVSRRASPNVISLKRNDPTSIQASDSEYEELPFPSMEGAGSRVVDMNHQQSSDTTLGENLVNAPREQKPFSSVVYPREHVPFKSHHRRGFIPGVPILLSITKVERSSTHRFNPYLYTVELQHGPFQWVVRRRYQHFRRVHTSLFVFRAGLKLRREVDKNSNTGNELSESRKEPMEKTPHKIHPLQEKDHQSEDLKKDGQIGEQDTWKSSKLETDTTSKKYQEDTKADSFGEETHNDENETDEQNSNRHLPRFPKRPDSLLNHDEIEQRRRHLQKYLKAVLACALYRNHPETLSFFEVSEYSFTEGLSKLKEGFVKKRNGDDGPHTWLNRSVLNQVKNCMSCYGTKWNKLWLILQDTFLLGIKPKTGEIRVVLLFDKGQYFVQPNRYTSFAPVRSDQRTRWFVDGQSFMSSVCDVILGAKEEIFITDWWLSPEIYLKRGLHFAPSLRLDNLLARKAEEGVKIFVLLYKEFEFALGLNSLYSKRCLLKKGGRNIKVKSSKSIGSMSDVSPLVVGFTVVVSKHGVMDGMLGQDQDRIFGVERFSGPLKAASHPELAVGRLVQELDKGLRGNATLAHVLKSVHQVSVAPIRALSNEDLSDEDHNKGKARTDKSADPYHHDLEGSKLKRLKSAMVQARKKIRRKRGASERRSSSSSDGVSSSDDDETRPETGIENVVSLSDEDFSQYPLIEDVADTDSKEYPPMTLWRGKDYVNFIVKDIAKPEEPEGDNVDRRTTPRMPWHDVSLIVEGTAARDAARHFIQRWNSCKQEKGKFNSNYPYLVPRTYKDVYDVPDLLGKGVPCSTVNCQVVRSVSNWSAGVDELECSIYESMVEAIRGARFYIYIENQFFISSVGDGSDVKNKIGFEIVQRIIRAHRNHEVFRVFLLLPLLPAFEGKIGSATGHALRAILHYEYASLNRGDYSICRELEKRGIDHSQYISFSSLRTHGELLGTPCTELIYIHSKLMIVDDRLVICGSANINDRSLLGNRDSEVALVVEDSEFQDGVFNGRSEPSGKFAGSLRKFLFREHLGLLGLSTDEGNQRVLDPISDAFFHGLWNKTAETNTQIFDDVFLVVPTNACTTLKQTNEYEQRSPLAEFDKIAATRLLRNVKGNLVQIPMKFLEKENLFPPLFAKEGIVPTVMWT</sequence>
<proteinExistence type="inferred from homology"/>
<comment type="caution">
    <text evidence="11">The sequence shown here is derived from an EMBL/GenBank/DDBJ whole genome shotgun (WGS) entry which is preliminary data.</text>
</comment>
<evidence type="ECO:0000256" key="3">
    <source>
        <dbReference type="ARBA" id="ARBA00022737"/>
    </source>
</evidence>
<dbReference type="InterPro" id="IPR015679">
    <property type="entry name" value="PLipase_D_fam"/>
</dbReference>
<protein>
    <recommendedName>
        <fullName evidence="7">Phospholipase</fullName>
        <ecNumber evidence="7">3.1.4.4</ecNumber>
    </recommendedName>
</protein>
<feature type="domain" description="PLD phosphodiesterase" evidence="9">
    <location>
        <begin position="967"/>
        <end position="994"/>
    </location>
</feature>
<dbReference type="InterPro" id="IPR016555">
    <property type="entry name" value="PLipase_D_euk"/>
</dbReference>
<feature type="compositionally biased region" description="Basic and acidic residues" evidence="8">
    <location>
        <begin position="183"/>
        <end position="253"/>
    </location>
</feature>
<dbReference type="AlphaFoldDB" id="A0A553P788"/>
<dbReference type="SUPFAM" id="SSF64268">
    <property type="entry name" value="PX domain"/>
    <property type="match status" value="2"/>
</dbReference>
<dbReference type="EC" id="3.1.4.4" evidence="7"/>
<dbReference type="Gene3D" id="3.30.1520.10">
    <property type="entry name" value="Phox-like domain"/>
    <property type="match status" value="2"/>
</dbReference>
<dbReference type="InterPro" id="IPR036871">
    <property type="entry name" value="PX_dom_sf"/>
</dbReference>
<feature type="compositionally biased region" description="Basic and acidic residues" evidence="8">
    <location>
        <begin position="613"/>
        <end position="637"/>
    </location>
</feature>
<accession>A0A553P788</accession>
<keyword evidence="3" id="KW-0677">Repeat</keyword>
<evidence type="ECO:0000313" key="12">
    <source>
        <dbReference type="Proteomes" id="UP000318571"/>
    </source>
</evidence>
<feature type="domain" description="PX" evidence="10">
    <location>
        <begin position="110"/>
        <end position="318"/>
    </location>
</feature>
<dbReference type="GO" id="GO:0006654">
    <property type="term" value="P:phosphatidic acid biosynthetic process"/>
    <property type="evidence" value="ECO:0007669"/>
    <property type="project" value="InterPro"/>
</dbReference>
<evidence type="ECO:0000256" key="6">
    <source>
        <dbReference type="ARBA" id="ARBA00023098"/>
    </source>
</evidence>
<dbReference type="Pfam" id="PF13091">
    <property type="entry name" value="PLDc_2"/>
    <property type="match status" value="1"/>
</dbReference>
<dbReference type="PIRSF" id="PIRSF009376">
    <property type="entry name" value="Phospholipase_D_euk"/>
    <property type="match status" value="1"/>
</dbReference>
<dbReference type="OMA" id="INNAQHY"/>
<dbReference type="CDD" id="cd09141">
    <property type="entry name" value="PLDc_vPLD1_2_yPLD_like_2"/>
    <property type="match status" value="1"/>
</dbReference>
<dbReference type="PANTHER" id="PTHR18896">
    <property type="entry name" value="PHOSPHOLIPASE D"/>
    <property type="match status" value="1"/>
</dbReference>
<dbReference type="EMBL" id="VCGU01000007">
    <property type="protein sequence ID" value="TRY73548.1"/>
    <property type="molecule type" value="Genomic_DNA"/>
</dbReference>
<comment type="similarity">
    <text evidence="2 7">Belongs to the phospholipase D family.</text>
</comment>
<evidence type="ECO:0000256" key="2">
    <source>
        <dbReference type="ARBA" id="ARBA00008664"/>
    </source>
</evidence>
<gene>
    <name evidence="11" type="ORF">TCAL_10592</name>
</gene>
<dbReference type="GO" id="GO:0009395">
    <property type="term" value="P:phospholipid catabolic process"/>
    <property type="evidence" value="ECO:0007669"/>
    <property type="project" value="TreeGrafter"/>
</dbReference>
<dbReference type="PROSITE" id="PS50195">
    <property type="entry name" value="PX"/>
    <property type="match status" value="1"/>
</dbReference>
<evidence type="ECO:0000259" key="10">
    <source>
        <dbReference type="PROSITE" id="PS50195"/>
    </source>
</evidence>
<evidence type="ECO:0000256" key="5">
    <source>
        <dbReference type="ARBA" id="ARBA00022963"/>
    </source>
</evidence>
<keyword evidence="12" id="KW-1185">Reference proteome</keyword>
<dbReference type="InterPro" id="IPR001683">
    <property type="entry name" value="PX_dom"/>
</dbReference>
<dbReference type="Gene3D" id="3.30.870.10">
    <property type="entry name" value="Endonuclease Chain A"/>
    <property type="match status" value="2"/>
</dbReference>
<feature type="region of interest" description="Disordered" evidence="8">
    <location>
        <begin position="1"/>
        <end position="46"/>
    </location>
</feature>
<dbReference type="GO" id="GO:0004630">
    <property type="term" value="F:phospholipase D activity"/>
    <property type="evidence" value="ECO:0007669"/>
    <property type="project" value="UniProtKB-UniRule"/>
</dbReference>
<evidence type="ECO:0000256" key="1">
    <source>
        <dbReference type="ARBA" id="ARBA00000798"/>
    </source>
</evidence>
<evidence type="ECO:0000259" key="9">
    <source>
        <dbReference type="PROSITE" id="PS50035"/>
    </source>
</evidence>
<keyword evidence="4 7" id="KW-0378">Hydrolase</keyword>
<reference evidence="11 12" key="1">
    <citation type="journal article" date="2018" name="Nat. Ecol. Evol.">
        <title>Genomic signatures of mitonuclear coevolution across populations of Tigriopus californicus.</title>
        <authorList>
            <person name="Barreto F.S."/>
            <person name="Watson E.T."/>
            <person name="Lima T.G."/>
            <person name="Willett C.S."/>
            <person name="Edmands S."/>
            <person name="Li W."/>
            <person name="Burton R.S."/>
        </authorList>
    </citation>
    <scope>NUCLEOTIDE SEQUENCE [LARGE SCALE GENOMIC DNA]</scope>
    <source>
        <strain evidence="11 12">San Diego</strain>
    </source>
</reference>
<evidence type="ECO:0000256" key="8">
    <source>
        <dbReference type="SAM" id="MobiDB-lite"/>
    </source>
</evidence>
<dbReference type="GO" id="GO:0035556">
    <property type="term" value="P:intracellular signal transduction"/>
    <property type="evidence" value="ECO:0007669"/>
    <property type="project" value="InterPro"/>
</dbReference>
<keyword evidence="6" id="KW-0443">Lipid metabolism</keyword>
<comment type="catalytic activity">
    <reaction evidence="1 7">
        <text>a 1,2-diacyl-sn-glycero-3-phosphocholine + H2O = a 1,2-diacyl-sn-glycero-3-phosphate + choline + H(+)</text>
        <dbReference type="Rhea" id="RHEA:14445"/>
        <dbReference type="ChEBI" id="CHEBI:15354"/>
        <dbReference type="ChEBI" id="CHEBI:15377"/>
        <dbReference type="ChEBI" id="CHEBI:15378"/>
        <dbReference type="ChEBI" id="CHEBI:57643"/>
        <dbReference type="ChEBI" id="CHEBI:58608"/>
        <dbReference type="EC" id="3.1.4.4"/>
    </reaction>
</comment>
<name>A0A553P788_TIGCA</name>
<dbReference type="SUPFAM" id="SSF56024">
    <property type="entry name" value="Phospholipase D/nuclease"/>
    <property type="match status" value="3"/>
</dbReference>
<dbReference type="FunFam" id="3.30.870.10:FF:000011">
    <property type="entry name" value="Phospholipase"/>
    <property type="match status" value="1"/>
</dbReference>
<dbReference type="Proteomes" id="UP000318571">
    <property type="component" value="Chromosome 3"/>
</dbReference>
<feature type="compositionally biased region" description="Basic residues" evidence="8">
    <location>
        <begin position="638"/>
        <end position="656"/>
    </location>
</feature>
<keyword evidence="5 7" id="KW-0442">Lipid degradation</keyword>
<dbReference type="SMART" id="SM00155">
    <property type="entry name" value="PLDc"/>
    <property type="match status" value="1"/>
</dbReference>
<dbReference type="InterPro" id="IPR001736">
    <property type="entry name" value="PLipase_D/transphosphatidylase"/>
</dbReference>
<feature type="compositionally biased region" description="Basic and acidic residues" evidence="8">
    <location>
        <begin position="1"/>
        <end position="12"/>
    </location>
</feature>
<dbReference type="GO" id="GO:0060627">
    <property type="term" value="P:regulation of vesicle-mediated transport"/>
    <property type="evidence" value="ECO:0007669"/>
    <property type="project" value="TreeGrafter"/>
</dbReference>
<dbReference type="PROSITE" id="PS50035">
    <property type="entry name" value="PLD"/>
    <property type="match status" value="1"/>
</dbReference>
<dbReference type="PANTHER" id="PTHR18896:SF76">
    <property type="entry name" value="PHOSPHOLIPASE"/>
    <property type="match status" value="1"/>
</dbReference>
<feature type="region of interest" description="Disordered" evidence="8">
    <location>
        <begin position="608"/>
        <end position="689"/>
    </location>
</feature>
<dbReference type="InterPro" id="IPR025202">
    <property type="entry name" value="PLD-like_dom"/>
</dbReference>
<feature type="region of interest" description="Disordered" evidence="8">
    <location>
        <begin position="173"/>
        <end position="275"/>
    </location>
</feature>
<dbReference type="SMART" id="SM00312">
    <property type="entry name" value="PX"/>
    <property type="match status" value="1"/>
</dbReference>
<dbReference type="GO" id="GO:0035091">
    <property type="term" value="F:phosphatidylinositol binding"/>
    <property type="evidence" value="ECO:0007669"/>
    <property type="project" value="InterPro"/>
</dbReference>